<feature type="region of interest" description="Disordered" evidence="5">
    <location>
        <begin position="94"/>
        <end position="118"/>
    </location>
</feature>
<comment type="similarity">
    <text evidence="1">Belongs to the ner transcriptional regulatory family.</text>
</comment>
<gene>
    <name evidence="7" type="ORF">EK403_03040</name>
</gene>
<dbReference type="GO" id="GO:0003677">
    <property type="term" value="F:DNA binding"/>
    <property type="evidence" value="ECO:0007669"/>
    <property type="project" value="UniProtKB-KW"/>
</dbReference>
<dbReference type="InterPro" id="IPR010982">
    <property type="entry name" value="Lambda_DNA-bd_dom_sf"/>
</dbReference>
<evidence type="ECO:0000313" key="7">
    <source>
        <dbReference type="EMBL" id="RXF75039.1"/>
    </source>
</evidence>
<dbReference type="Pfam" id="PF13693">
    <property type="entry name" value="HTH_35"/>
    <property type="match status" value="1"/>
</dbReference>
<proteinExistence type="inferred from homology"/>
<dbReference type="OrthoDB" id="531446at2"/>
<feature type="region of interest" description="Disordered" evidence="5">
    <location>
        <begin position="1"/>
        <end position="24"/>
    </location>
</feature>
<evidence type="ECO:0000259" key="6">
    <source>
        <dbReference type="Pfam" id="PF13693"/>
    </source>
</evidence>
<accession>A0A4Q0MPG6</accession>
<keyword evidence="8" id="KW-1185">Reference proteome</keyword>
<protein>
    <recommendedName>
        <fullName evidence="6">Ner winged helix-turn-helix DNA-binding domain-containing protein</fullName>
    </recommendedName>
</protein>
<dbReference type="Proteomes" id="UP000289708">
    <property type="component" value="Unassembled WGS sequence"/>
</dbReference>
<sequence length="118" mass="12771">MSLPPKKPAWQGRSSEGRPMSAQSWDQYSIKAEIHRRGGTLTGIAEEAGLKNTAACRLALSGSNYAGAKAISAWLGVPFDELFPHLYRHQRARENRIRKGSAAASQNRAPRAAAARAS</sequence>
<dbReference type="SUPFAM" id="SSF47413">
    <property type="entry name" value="lambda repressor-like DNA-binding domains"/>
    <property type="match status" value="1"/>
</dbReference>
<keyword evidence="3" id="KW-0238">DNA-binding</keyword>
<dbReference type="Gene3D" id="1.10.260.40">
    <property type="entry name" value="lambda repressor-like DNA-binding domains"/>
    <property type="match status" value="1"/>
</dbReference>
<comment type="caution">
    <text evidence="7">The sequence shown here is derived from an EMBL/GenBank/DDBJ whole genome shotgun (WGS) entry which is preliminary data.</text>
</comment>
<name>A0A4Q0MPG6_9HYPH</name>
<keyword evidence="4" id="KW-0804">Transcription</keyword>
<keyword evidence="2" id="KW-0805">Transcription regulation</keyword>
<organism evidence="7 8">
    <name type="scientific">Hansschlegelia zhihuaiae</name>
    <dbReference type="NCBI Taxonomy" id="405005"/>
    <lineage>
        <taxon>Bacteria</taxon>
        <taxon>Pseudomonadati</taxon>
        <taxon>Pseudomonadota</taxon>
        <taxon>Alphaproteobacteria</taxon>
        <taxon>Hyphomicrobiales</taxon>
        <taxon>Methylopilaceae</taxon>
        <taxon>Hansschlegelia</taxon>
    </lineage>
</organism>
<evidence type="ECO:0000313" key="8">
    <source>
        <dbReference type="Proteomes" id="UP000289708"/>
    </source>
</evidence>
<evidence type="ECO:0000256" key="1">
    <source>
        <dbReference type="ARBA" id="ARBA00006157"/>
    </source>
</evidence>
<dbReference type="InterPro" id="IPR038722">
    <property type="entry name" value="Ner_HTH_dom"/>
</dbReference>
<dbReference type="AlphaFoldDB" id="A0A4Q0MPG6"/>
<reference evidence="7 8" key="1">
    <citation type="submission" date="2018-12" db="EMBL/GenBank/DDBJ databases">
        <title>bacterium Hansschlegelia zhihuaiae S113.</title>
        <authorList>
            <person name="He J."/>
        </authorList>
    </citation>
    <scope>NUCLEOTIDE SEQUENCE [LARGE SCALE GENOMIC DNA]</scope>
    <source>
        <strain evidence="7 8">S 113</strain>
    </source>
</reference>
<evidence type="ECO:0000256" key="4">
    <source>
        <dbReference type="ARBA" id="ARBA00023163"/>
    </source>
</evidence>
<evidence type="ECO:0000256" key="2">
    <source>
        <dbReference type="ARBA" id="ARBA00023015"/>
    </source>
</evidence>
<feature type="compositionally biased region" description="Low complexity" evidence="5">
    <location>
        <begin position="101"/>
        <end position="118"/>
    </location>
</feature>
<dbReference type="EMBL" id="RYFI01000002">
    <property type="protein sequence ID" value="RXF75039.1"/>
    <property type="molecule type" value="Genomic_DNA"/>
</dbReference>
<evidence type="ECO:0000256" key="3">
    <source>
        <dbReference type="ARBA" id="ARBA00023125"/>
    </source>
</evidence>
<evidence type="ECO:0000256" key="5">
    <source>
        <dbReference type="SAM" id="MobiDB-lite"/>
    </source>
</evidence>
<feature type="domain" description="Ner winged helix-turn-helix DNA-binding" evidence="6">
    <location>
        <begin position="25"/>
        <end position="92"/>
    </location>
</feature>